<reference evidence="1 2" key="1">
    <citation type="submission" date="2017-04" db="EMBL/GenBank/DDBJ databases">
        <title>Draft genome sequence of Tuber borchii Vittad., a whitish edible truffle.</title>
        <authorList>
            <consortium name="DOE Joint Genome Institute"/>
            <person name="Murat C."/>
            <person name="Kuo A."/>
            <person name="Barry K.W."/>
            <person name="Clum A."/>
            <person name="Dockter R.B."/>
            <person name="Fauchery L."/>
            <person name="Iotti M."/>
            <person name="Kohler A."/>
            <person name="Labutti K."/>
            <person name="Lindquist E.A."/>
            <person name="Lipzen A."/>
            <person name="Ohm R.A."/>
            <person name="Wang M."/>
            <person name="Grigoriev I.V."/>
            <person name="Zambonelli A."/>
            <person name="Martin F.M."/>
        </authorList>
    </citation>
    <scope>NUCLEOTIDE SEQUENCE [LARGE SCALE GENOMIC DNA]</scope>
    <source>
        <strain evidence="1 2">Tbo3840</strain>
    </source>
</reference>
<proteinExistence type="predicted"/>
<organism evidence="1 2">
    <name type="scientific">Tuber borchii</name>
    <name type="common">White truffle</name>
    <dbReference type="NCBI Taxonomy" id="42251"/>
    <lineage>
        <taxon>Eukaryota</taxon>
        <taxon>Fungi</taxon>
        <taxon>Dikarya</taxon>
        <taxon>Ascomycota</taxon>
        <taxon>Pezizomycotina</taxon>
        <taxon>Pezizomycetes</taxon>
        <taxon>Pezizales</taxon>
        <taxon>Tuberaceae</taxon>
        <taxon>Tuber</taxon>
    </lineage>
</organism>
<gene>
    <name evidence="1" type="ORF">B9Z19DRAFT_1025467</name>
</gene>
<comment type="caution">
    <text evidence="1">The sequence shown here is derived from an EMBL/GenBank/DDBJ whole genome shotgun (WGS) entry which is preliminary data.</text>
</comment>
<dbReference type="Proteomes" id="UP000244722">
    <property type="component" value="Unassembled WGS sequence"/>
</dbReference>
<dbReference type="EMBL" id="NESQ01000122">
    <property type="protein sequence ID" value="PUU78337.1"/>
    <property type="molecule type" value="Genomic_DNA"/>
</dbReference>
<dbReference type="AlphaFoldDB" id="A0A2T6ZS89"/>
<evidence type="ECO:0000313" key="1">
    <source>
        <dbReference type="EMBL" id="PUU78337.1"/>
    </source>
</evidence>
<accession>A0A2T6ZS89</accession>
<dbReference type="OrthoDB" id="76567at2759"/>
<evidence type="ECO:0000313" key="2">
    <source>
        <dbReference type="Proteomes" id="UP000244722"/>
    </source>
</evidence>
<dbReference type="STRING" id="42251.A0A2T6ZS89"/>
<protein>
    <submittedName>
        <fullName evidence="1">Uncharacterized protein</fullName>
    </submittedName>
</protein>
<name>A0A2T6ZS89_TUBBO</name>
<sequence length="308" mass="34305">MSLELSSVNGAPFTSQIYAHHAPSKTVNYLQDGLMGVDRLRYRGAKAFKTAIDKQISGFQLNGAAQYVVFCPVSPKGFENISNFRDAHYRGLRFMYIGGERTLIIKFGVSLAHELAHRIFVRCFEEKLREMGLSRELERIGAAGLSGPRSEKEADSAYKPRSRRFEDDWPTLVIECGVSESLARLQVDAQWWLENSAGDVKTAIVIAVSKAERRVHLEKWELADEPDPSDPSIFPPTMTAAADIIGEEVRISAKGVTKTSFVIDFTKTMLCKPPVGRPGGDNFTFSKEELVELADRVWDASQTRPASD</sequence>
<keyword evidence="2" id="KW-1185">Reference proteome</keyword>